<organism evidence="1 2">
    <name type="scientific">Ladona fulva</name>
    <name type="common">Scarce chaser dragonfly</name>
    <name type="synonym">Libellula fulva</name>
    <dbReference type="NCBI Taxonomy" id="123851"/>
    <lineage>
        <taxon>Eukaryota</taxon>
        <taxon>Metazoa</taxon>
        <taxon>Ecdysozoa</taxon>
        <taxon>Arthropoda</taxon>
        <taxon>Hexapoda</taxon>
        <taxon>Insecta</taxon>
        <taxon>Pterygota</taxon>
        <taxon>Palaeoptera</taxon>
        <taxon>Odonata</taxon>
        <taxon>Epiprocta</taxon>
        <taxon>Anisoptera</taxon>
        <taxon>Libelluloidea</taxon>
        <taxon>Libellulidae</taxon>
        <taxon>Ladona</taxon>
    </lineage>
</organism>
<name>A0A8K0JZY9_LADFU</name>
<proteinExistence type="predicted"/>
<protein>
    <recommendedName>
        <fullName evidence="3">Cuticle protein 16.5</fullName>
    </recommendedName>
</protein>
<keyword evidence="2" id="KW-1185">Reference proteome</keyword>
<dbReference type="Proteomes" id="UP000792457">
    <property type="component" value="Unassembled WGS sequence"/>
</dbReference>
<dbReference type="EMBL" id="KZ308235">
    <property type="protein sequence ID" value="KAG8225356.1"/>
    <property type="molecule type" value="Genomic_DNA"/>
</dbReference>
<reference evidence="1" key="2">
    <citation type="submission" date="2017-10" db="EMBL/GenBank/DDBJ databases">
        <title>Ladona fulva Genome sequencing and assembly.</title>
        <authorList>
            <person name="Murali S."/>
            <person name="Richards S."/>
            <person name="Bandaranaike D."/>
            <person name="Bellair M."/>
            <person name="Blankenburg K."/>
            <person name="Chao H."/>
            <person name="Dinh H."/>
            <person name="Doddapaneni H."/>
            <person name="Dugan-Rocha S."/>
            <person name="Elkadiri S."/>
            <person name="Gnanaolivu R."/>
            <person name="Hernandez B."/>
            <person name="Skinner E."/>
            <person name="Javaid M."/>
            <person name="Lee S."/>
            <person name="Li M."/>
            <person name="Ming W."/>
            <person name="Munidasa M."/>
            <person name="Muniz J."/>
            <person name="Nguyen L."/>
            <person name="Hughes D."/>
            <person name="Osuji N."/>
            <person name="Pu L.-L."/>
            <person name="Puazo M."/>
            <person name="Qu C."/>
            <person name="Quiroz J."/>
            <person name="Raj R."/>
            <person name="Weissenberger G."/>
            <person name="Xin Y."/>
            <person name="Zou X."/>
            <person name="Han Y."/>
            <person name="Worley K."/>
            <person name="Muzny D."/>
            <person name="Gibbs R."/>
        </authorList>
    </citation>
    <scope>NUCLEOTIDE SEQUENCE</scope>
    <source>
        <strain evidence="1">Sampled in the wild</strain>
    </source>
</reference>
<accession>A0A8K0JZY9</accession>
<reference evidence="1" key="1">
    <citation type="submission" date="2013-04" db="EMBL/GenBank/DDBJ databases">
        <authorList>
            <person name="Qu J."/>
            <person name="Murali S.C."/>
            <person name="Bandaranaike D."/>
            <person name="Bellair M."/>
            <person name="Blankenburg K."/>
            <person name="Chao H."/>
            <person name="Dinh H."/>
            <person name="Doddapaneni H."/>
            <person name="Downs B."/>
            <person name="Dugan-Rocha S."/>
            <person name="Elkadiri S."/>
            <person name="Gnanaolivu R.D."/>
            <person name="Hernandez B."/>
            <person name="Javaid M."/>
            <person name="Jayaseelan J.C."/>
            <person name="Lee S."/>
            <person name="Li M."/>
            <person name="Ming W."/>
            <person name="Munidasa M."/>
            <person name="Muniz J."/>
            <person name="Nguyen L."/>
            <person name="Ongeri F."/>
            <person name="Osuji N."/>
            <person name="Pu L.-L."/>
            <person name="Puazo M."/>
            <person name="Qu C."/>
            <person name="Quiroz J."/>
            <person name="Raj R."/>
            <person name="Weissenberger G."/>
            <person name="Xin Y."/>
            <person name="Zou X."/>
            <person name="Han Y."/>
            <person name="Richards S."/>
            <person name="Worley K."/>
            <person name="Muzny D."/>
            <person name="Gibbs R."/>
        </authorList>
    </citation>
    <scope>NUCLEOTIDE SEQUENCE</scope>
    <source>
        <strain evidence="1">Sampled in the wild</strain>
    </source>
</reference>
<comment type="caution">
    <text evidence="1">The sequence shown here is derived from an EMBL/GenBank/DDBJ whole genome shotgun (WGS) entry which is preliminary data.</text>
</comment>
<evidence type="ECO:0000313" key="1">
    <source>
        <dbReference type="EMBL" id="KAG8225356.1"/>
    </source>
</evidence>
<evidence type="ECO:0008006" key="3">
    <source>
        <dbReference type="Google" id="ProtNLM"/>
    </source>
</evidence>
<sequence length="244" mass="25179">MTFRLSRFDFNDSNSQRCGQLSPQLCSRAFSVGNRTEGAAAKHIVDWRTHMIPCANWERPLKGSRGGIGLGKGETSGERYRSEGSHYISSELVSVHLVSQQTQVVLTVLAAAVYTEAGYLGGYAAGPVLSYSAPQLTIAAPAIAKVAAPAATSYANFNSIHVGQQAVIAKVAAPAVTYAAAAPAISYAAPAVSYAAPAVSYAAPAVSYAAPAVSYAAPAVSYAPAFAKVGYAAAPAVSLGYKFH</sequence>
<evidence type="ECO:0000313" key="2">
    <source>
        <dbReference type="Proteomes" id="UP000792457"/>
    </source>
</evidence>
<gene>
    <name evidence="1" type="ORF">J437_LFUL005371</name>
</gene>
<dbReference type="AlphaFoldDB" id="A0A8K0JZY9"/>